<dbReference type="KEGG" id="pxi:J5O05_19010"/>
<geneLocation type="plasmid" evidence="1 2">
    <name>unnamed5</name>
</geneLocation>
<evidence type="ECO:0000313" key="1">
    <source>
        <dbReference type="EMBL" id="QTH73574.1"/>
    </source>
</evidence>
<dbReference type="RefSeq" id="WP_208845186.1">
    <property type="nucleotide sequence ID" value="NZ_CP072135.1"/>
</dbReference>
<evidence type="ECO:0000313" key="2">
    <source>
        <dbReference type="Proteomes" id="UP000664904"/>
    </source>
</evidence>
<protein>
    <submittedName>
        <fullName evidence="1">DUF1579 domain-containing protein</fullName>
    </submittedName>
</protein>
<gene>
    <name evidence="1" type="ORF">J5O05_19010</name>
</gene>
<accession>A0A975DKZ8</accession>
<dbReference type="EMBL" id="CP072135">
    <property type="protein sequence ID" value="QTH73574.1"/>
    <property type="molecule type" value="Genomic_DNA"/>
</dbReference>
<keyword evidence="1" id="KW-0614">Plasmid</keyword>
<dbReference type="AlphaFoldDB" id="A0A975DKZ8"/>
<reference evidence="1" key="1">
    <citation type="submission" date="2021-03" db="EMBL/GenBank/DDBJ databases">
        <title>Complete Genome of Pseudoalteromonas xiamenensis STKMTI.2, a new potential marine bacterium producing anti-Vibrio compounds.</title>
        <authorList>
            <person name="Handayani D.P."/>
            <person name="Isnansetyo A."/>
            <person name="Istiqomah I."/>
            <person name="Jumina J."/>
        </authorList>
    </citation>
    <scope>NUCLEOTIDE SEQUENCE</scope>
    <source>
        <strain evidence="1">STKMTI.2</strain>
        <plasmid evidence="1">unnamed5</plasmid>
    </source>
</reference>
<dbReference type="Proteomes" id="UP000664904">
    <property type="component" value="Plasmid unnamed5"/>
</dbReference>
<name>A0A975DKZ8_9GAMM</name>
<keyword evidence="2" id="KW-1185">Reference proteome</keyword>
<organism evidence="1 2">
    <name type="scientific">Pseudoalteromonas xiamenensis</name>
    <dbReference type="NCBI Taxonomy" id="882626"/>
    <lineage>
        <taxon>Bacteria</taxon>
        <taxon>Pseudomonadati</taxon>
        <taxon>Pseudomonadota</taxon>
        <taxon>Gammaproteobacteria</taxon>
        <taxon>Alteromonadales</taxon>
        <taxon>Pseudoalteromonadaceae</taxon>
        <taxon>Pseudoalteromonas</taxon>
    </lineage>
</organism>
<sequence length="167" mass="19452">MLQHLEPNMPHDFDFIIGEWDVTHRRLKKILCNCQDWYEFKGQSSTVKTLGGFGNVEDNHLHFPDSSVRAKAIRSYNATTNEWAIWWLDGRNPSTLDTPVVGQFSNGIGHFFADDQYDGKPIRVRFIWDSTNPELPKWEQAFSDDNGNTWEVNWQMTFRAKSGKNKI</sequence>
<proteinExistence type="predicted"/>